<dbReference type="WBParaSite" id="PS1159_v2.g4017.t1">
    <property type="protein sequence ID" value="PS1159_v2.g4017.t1"/>
    <property type="gene ID" value="PS1159_v2.g4017"/>
</dbReference>
<proteinExistence type="predicted"/>
<evidence type="ECO:0000313" key="2">
    <source>
        <dbReference type="WBParaSite" id="PS1159_v2.g4017.t1"/>
    </source>
</evidence>
<accession>A0AC35GCV0</accession>
<evidence type="ECO:0000313" key="1">
    <source>
        <dbReference type="Proteomes" id="UP000887580"/>
    </source>
</evidence>
<organism evidence="1 2">
    <name type="scientific">Panagrolaimus sp. PS1159</name>
    <dbReference type="NCBI Taxonomy" id="55785"/>
    <lineage>
        <taxon>Eukaryota</taxon>
        <taxon>Metazoa</taxon>
        <taxon>Ecdysozoa</taxon>
        <taxon>Nematoda</taxon>
        <taxon>Chromadorea</taxon>
        <taxon>Rhabditida</taxon>
        <taxon>Tylenchina</taxon>
        <taxon>Panagrolaimomorpha</taxon>
        <taxon>Panagrolaimoidea</taxon>
        <taxon>Panagrolaimidae</taxon>
        <taxon>Panagrolaimus</taxon>
    </lineage>
</organism>
<reference evidence="2" key="1">
    <citation type="submission" date="2022-11" db="UniProtKB">
        <authorList>
            <consortium name="WormBaseParasite"/>
        </authorList>
    </citation>
    <scope>IDENTIFICATION</scope>
</reference>
<protein>
    <submittedName>
        <fullName evidence="2">Globin family profile domain-containing protein</fullName>
    </submittedName>
</protein>
<sequence length="298" mass="32629">MGNAKSSNADQNGTDNSKSDCSVKGSSSNLSGLNGSSSALNKPKINAPNEKSSQKRANKGAGSARSSMSSEGRGKPILPPGQRQIIKYCIDNSKEDLGERIYRRVMDKRDDFRSFVESLPKAQRIELSFGLRDFLLKVVESLTDNEEVQRISEEFGERHVLFRSNGFRPDFFAVTADAMTTECVFLDSAVHQSTETLTAWSTLTSTMFSSVRDGFYAEMRRIRRASNCINNAKNKGSVDLSSDTSKDDDQSSRRSNSPADDDTNARVNSNSSSNSNNPANPLQGSESAGNFLCPPQVY</sequence>
<dbReference type="Proteomes" id="UP000887580">
    <property type="component" value="Unplaced"/>
</dbReference>
<name>A0AC35GCV0_9BILA</name>